<protein>
    <submittedName>
        <fullName evidence="2">PorT family protein</fullName>
    </submittedName>
</protein>
<accession>L1NA63</accession>
<sequence length="240" mass="26834">MRRPFSLLCAGLTFFVSVFGGGGQAWAQREVIQHQPYVDLRKYYLGFRLGMHAPDLRITNRGYMTPEGTSLWADTPSYQPGFSVGVIGGVVLVPSLELRLMPTLHLGETEVDYTDGRSRVASHSVKMHSVTLPLELKWGAMRLGNIRPFISAGIYAGSFLGGRRGDVLRLKALDYGAMLGFGCDLYFRLFKLSPQLTLSYGLSNALDAKRTDLRDDHRIYYTHAIERAASRMVLLSFSFE</sequence>
<dbReference type="Pfam" id="PF13568">
    <property type="entry name" value="OMP_b-brl_2"/>
    <property type="match status" value="1"/>
</dbReference>
<dbReference type="EMBL" id="AMEQ01000040">
    <property type="protein sequence ID" value="EKY00384.1"/>
    <property type="molecule type" value="Genomic_DNA"/>
</dbReference>
<dbReference type="AlphaFoldDB" id="L1NA63"/>
<evidence type="ECO:0000313" key="3">
    <source>
        <dbReference type="Proteomes" id="UP000010408"/>
    </source>
</evidence>
<dbReference type="InterPro" id="IPR025665">
    <property type="entry name" value="Beta-barrel_OMP_2"/>
</dbReference>
<evidence type="ECO:0000313" key="2">
    <source>
        <dbReference type="EMBL" id="EKY00384.1"/>
    </source>
</evidence>
<dbReference type="PATRIC" id="fig|1127696.3.peg.1558"/>
<dbReference type="RefSeq" id="WP_005467860.1">
    <property type="nucleotide sequence ID" value="NZ_KB291032.1"/>
</dbReference>
<comment type="caution">
    <text evidence="2">The sequence shown here is derived from an EMBL/GenBank/DDBJ whole genome shotgun (WGS) entry which is preliminary data.</text>
</comment>
<reference evidence="2 3" key="1">
    <citation type="submission" date="2012-05" db="EMBL/GenBank/DDBJ databases">
        <authorList>
            <person name="Weinstock G."/>
            <person name="Sodergren E."/>
            <person name="Lobos E.A."/>
            <person name="Fulton L."/>
            <person name="Fulton R."/>
            <person name="Courtney L."/>
            <person name="Fronick C."/>
            <person name="O'Laughlin M."/>
            <person name="Godfrey J."/>
            <person name="Wilson R.M."/>
            <person name="Miner T."/>
            <person name="Farmer C."/>
            <person name="Delehaunty K."/>
            <person name="Cordes M."/>
            <person name="Minx P."/>
            <person name="Tomlinson C."/>
            <person name="Chen J."/>
            <person name="Wollam A."/>
            <person name="Pepin K.H."/>
            <person name="Bhonagiri V."/>
            <person name="Zhang X."/>
            <person name="Suruliraj S."/>
            <person name="Warren W."/>
            <person name="Mitreva M."/>
            <person name="Mardis E.R."/>
            <person name="Wilson R.K."/>
        </authorList>
    </citation>
    <scope>NUCLEOTIDE SEQUENCE [LARGE SCALE GENOMIC DNA]</scope>
    <source>
        <strain evidence="2 3">F0037</strain>
    </source>
</reference>
<dbReference type="Proteomes" id="UP000010408">
    <property type="component" value="Unassembled WGS sequence"/>
</dbReference>
<proteinExistence type="predicted"/>
<dbReference type="eggNOG" id="ENOG502Z7U1">
    <property type="taxonomic scope" value="Bacteria"/>
</dbReference>
<dbReference type="STRING" id="1127696.HMPREF9134_01718"/>
<organism evidence="2 3">
    <name type="scientific">Porphyromonas catoniae F0037</name>
    <dbReference type="NCBI Taxonomy" id="1127696"/>
    <lineage>
        <taxon>Bacteria</taxon>
        <taxon>Pseudomonadati</taxon>
        <taxon>Bacteroidota</taxon>
        <taxon>Bacteroidia</taxon>
        <taxon>Bacteroidales</taxon>
        <taxon>Porphyromonadaceae</taxon>
        <taxon>Porphyromonas</taxon>
    </lineage>
</organism>
<name>L1NA63_9PORP</name>
<feature type="domain" description="Outer membrane protein beta-barrel" evidence="1">
    <location>
        <begin position="41"/>
        <end position="206"/>
    </location>
</feature>
<evidence type="ECO:0000259" key="1">
    <source>
        <dbReference type="Pfam" id="PF13568"/>
    </source>
</evidence>
<gene>
    <name evidence="2" type="ORF">HMPREF9134_01718</name>
</gene>
<dbReference type="HOGENOM" id="CLU_082712_0_0_10"/>